<reference evidence="4 5" key="1">
    <citation type="submission" date="2024-08" db="EMBL/GenBank/DDBJ databases">
        <title>Tateyamaria sp. nov., isolated from marine algae.</title>
        <authorList>
            <person name="Choi B.J."/>
            <person name="Kim J.M."/>
            <person name="Lee J.K."/>
            <person name="Choi D.G."/>
            <person name="Bayburt H."/>
            <person name="Baek J.H."/>
            <person name="Han D.M."/>
            <person name="Jeon C.O."/>
        </authorList>
    </citation>
    <scope>NUCLEOTIDE SEQUENCE [LARGE SCALE GENOMIC DNA]</scope>
    <source>
        <strain evidence="4 5">KMU-156</strain>
    </source>
</reference>
<keyword evidence="2 4" id="KW-0413">Isomerase</keyword>
<evidence type="ECO:0000256" key="1">
    <source>
        <dbReference type="ARBA" id="ARBA00006206"/>
    </source>
</evidence>
<comment type="caution">
    <text evidence="4">The sequence shown here is derived from an EMBL/GenBank/DDBJ whole genome shotgun (WGS) entry which is preliminary data.</text>
</comment>
<proteinExistence type="inferred from homology"/>
<evidence type="ECO:0000256" key="3">
    <source>
        <dbReference type="ARBA" id="ARBA00023277"/>
    </source>
</evidence>
<dbReference type="GO" id="GO:0016853">
    <property type="term" value="F:isomerase activity"/>
    <property type="evidence" value="ECO:0007669"/>
    <property type="project" value="UniProtKB-KW"/>
</dbReference>
<dbReference type="Gene3D" id="2.70.98.10">
    <property type="match status" value="1"/>
</dbReference>
<dbReference type="InterPro" id="IPR008183">
    <property type="entry name" value="Aldose_1/G6P_1-epimerase"/>
</dbReference>
<dbReference type="SUPFAM" id="SSF74650">
    <property type="entry name" value="Galactose mutarotase-like"/>
    <property type="match status" value="1"/>
</dbReference>
<name>A0ABW8UVY0_9RHOB</name>
<dbReference type="InterPro" id="IPR011013">
    <property type="entry name" value="Gal_mutarotase_sf_dom"/>
</dbReference>
<evidence type="ECO:0000313" key="5">
    <source>
        <dbReference type="Proteomes" id="UP001627408"/>
    </source>
</evidence>
<dbReference type="Pfam" id="PF01263">
    <property type="entry name" value="Aldose_epim"/>
    <property type="match status" value="1"/>
</dbReference>
<keyword evidence="3" id="KW-0119">Carbohydrate metabolism</keyword>
<dbReference type="CDD" id="cd09019">
    <property type="entry name" value="galactose_mutarotase_like"/>
    <property type="match status" value="1"/>
</dbReference>
<dbReference type="Proteomes" id="UP001627408">
    <property type="component" value="Unassembled WGS sequence"/>
</dbReference>
<evidence type="ECO:0000313" key="4">
    <source>
        <dbReference type="EMBL" id="MFL4471298.1"/>
    </source>
</evidence>
<dbReference type="PANTHER" id="PTHR10091">
    <property type="entry name" value="ALDOSE-1-EPIMERASE"/>
    <property type="match status" value="1"/>
</dbReference>
<sequence>MTDEITLSSDALTARFSAHGARLEMLRLVDGPSLVLHADAADHPTWRSVYPGAIVGPVANRVTGGRVRLGGHIYQMPCNENSITALHSGPNGLDQRVWEVKGQTQNALHLQLTLADGDGGLPGNRTIDVRYVLDGATLSLTIAADTDAPTPINIAHHPYWRLGDASAHLLQVDATHYLPVDARNVPTGEIAAVAGTVFDHTSPKPLDPDIDHNFCVRRNRRENPRHVATLTGADGLAVDIESTEPGLQVYAGAYLPTLAGTDITPLAGVAMEPQGWPDAVNHDAFPSILCAPDTPYRQITRYRIRRAT</sequence>
<dbReference type="EMBL" id="JBHDIY010000002">
    <property type="protein sequence ID" value="MFL4471298.1"/>
    <property type="molecule type" value="Genomic_DNA"/>
</dbReference>
<gene>
    <name evidence="4" type="ORF">ACERZ8_15950</name>
</gene>
<dbReference type="EC" id="5.1.3.-" evidence="4"/>
<dbReference type="InterPro" id="IPR047215">
    <property type="entry name" value="Galactose_mutarotase-like"/>
</dbReference>
<dbReference type="InterPro" id="IPR014718">
    <property type="entry name" value="GH-type_carb-bd"/>
</dbReference>
<protein>
    <submittedName>
        <fullName evidence="4">Aldose epimerase family protein</fullName>
        <ecNumber evidence="4">5.1.3.-</ecNumber>
    </submittedName>
</protein>
<dbReference type="PANTHER" id="PTHR10091:SF0">
    <property type="entry name" value="GALACTOSE MUTAROTASE"/>
    <property type="match status" value="1"/>
</dbReference>
<comment type="similarity">
    <text evidence="1">Belongs to the aldose epimerase family.</text>
</comment>
<dbReference type="RefSeq" id="WP_407593135.1">
    <property type="nucleotide sequence ID" value="NZ_JBHDIY010000002.1"/>
</dbReference>
<evidence type="ECO:0000256" key="2">
    <source>
        <dbReference type="ARBA" id="ARBA00023235"/>
    </source>
</evidence>
<accession>A0ABW8UVY0</accession>
<organism evidence="4 5">
    <name type="scientific">Tateyamaria armeniaca</name>
    <dbReference type="NCBI Taxonomy" id="2518930"/>
    <lineage>
        <taxon>Bacteria</taxon>
        <taxon>Pseudomonadati</taxon>
        <taxon>Pseudomonadota</taxon>
        <taxon>Alphaproteobacteria</taxon>
        <taxon>Rhodobacterales</taxon>
        <taxon>Roseobacteraceae</taxon>
        <taxon>Tateyamaria</taxon>
    </lineage>
</organism>
<keyword evidence="5" id="KW-1185">Reference proteome</keyword>